<evidence type="ECO:0000313" key="1">
    <source>
        <dbReference type="EMBL" id="TLV18374.1"/>
    </source>
</evidence>
<sequence>MIDDDIGKQMSLKMKFELLARFFYYIEQDKDIPFSEINSDEQRLCYFVAHRYIQENKADDLLKSLIDENDEDYIKAIRDYMFTTGGNKIWIQTEKEDV</sequence>
<name>A0A5R9LIV1_9ENTR</name>
<dbReference type="RefSeq" id="WP_138360831.1">
    <property type="nucleotide sequence ID" value="NZ_VCHQ01000012.1"/>
</dbReference>
<reference evidence="1 2" key="1">
    <citation type="submission" date="2019-05" db="EMBL/GenBank/DDBJ databases">
        <title>Genome sequence of Klebsiella sp strain TOUT106.</title>
        <authorList>
            <person name="Rahi P."/>
            <person name="Chaudhari D."/>
        </authorList>
    </citation>
    <scope>NUCLEOTIDE SEQUENCE [LARGE SCALE GENOMIC DNA]</scope>
    <source>
        <strain evidence="1 2">TOUT106</strain>
    </source>
</reference>
<organism evidence="1 2">
    <name type="scientific">Klebsiella indica</name>
    <dbReference type="NCBI Taxonomy" id="2582917"/>
    <lineage>
        <taxon>Bacteria</taxon>
        <taxon>Pseudomonadati</taxon>
        <taxon>Pseudomonadota</taxon>
        <taxon>Gammaproteobacteria</taxon>
        <taxon>Enterobacterales</taxon>
        <taxon>Enterobacteriaceae</taxon>
        <taxon>Klebsiella/Raoultella group</taxon>
        <taxon>Klebsiella</taxon>
    </lineage>
</organism>
<gene>
    <name evidence="1" type="ORF">FE839_10835</name>
</gene>
<protein>
    <submittedName>
        <fullName evidence="1">Uncharacterized protein</fullName>
    </submittedName>
</protein>
<dbReference type="AlphaFoldDB" id="A0A5R9LIV1"/>
<keyword evidence="2" id="KW-1185">Reference proteome</keyword>
<accession>A0A5R9LIV1</accession>
<evidence type="ECO:0000313" key="2">
    <source>
        <dbReference type="Proteomes" id="UP000307430"/>
    </source>
</evidence>
<dbReference type="Proteomes" id="UP000307430">
    <property type="component" value="Unassembled WGS sequence"/>
</dbReference>
<proteinExistence type="predicted"/>
<dbReference type="EMBL" id="VCHQ01000012">
    <property type="protein sequence ID" value="TLV18374.1"/>
    <property type="molecule type" value="Genomic_DNA"/>
</dbReference>
<comment type="caution">
    <text evidence="1">The sequence shown here is derived from an EMBL/GenBank/DDBJ whole genome shotgun (WGS) entry which is preliminary data.</text>
</comment>